<dbReference type="PANTHER" id="PTHR43277:SF4">
    <property type="entry name" value="ARGININE DECARBOXYLASE"/>
    <property type="match status" value="1"/>
</dbReference>
<dbReference type="Pfam" id="PF01276">
    <property type="entry name" value="OKR_DC_1"/>
    <property type="match status" value="1"/>
</dbReference>
<dbReference type="PANTHER" id="PTHR43277">
    <property type="entry name" value="ARGININE DECARBOXYLASE"/>
    <property type="match status" value="1"/>
</dbReference>
<proteinExistence type="inferred from homology"/>
<accession>A0ABT7ECS8</accession>
<comment type="similarity">
    <text evidence="2">Belongs to the Orn/Lys/Arg decarboxylase class-I family.</text>
</comment>
<evidence type="ECO:0000313" key="8">
    <source>
        <dbReference type="EMBL" id="MDK2564737.1"/>
    </source>
</evidence>
<dbReference type="InterPro" id="IPR008286">
    <property type="entry name" value="Prn/Lys/Arg_de-COase_C"/>
</dbReference>
<comment type="cofactor">
    <cofactor evidence="1">
        <name>pyridoxal 5'-phosphate</name>
        <dbReference type="ChEBI" id="CHEBI:597326"/>
    </cofactor>
</comment>
<comment type="caution">
    <text evidence="8">The sequence shown here is derived from an EMBL/GenBank/DDBJ whole genome shotgun (WGS) entry which is preliminary data.</text>
</comment>
<evidence type="ECO:0000256" key="2">
    <source>
        <dbReference type="ARBA" id="ARBA00010671"/>
    </source>
</evidence>
<dbReference type="InterPro" id="IPR036633">
    <property type="entry name" value="Prn/Lys/Arg_de-COase_C_sf"/>
</dbReference>
<reference evidence="8 9" key="1">
    <citation type="submission" date="2023-05" db="EMBL/GenBank/DDBJ databases">
        <title>Rombocin, a short stable natural nisin variant, displays selective antimicrobial activity against Listeria monocytogenes and employs dual mode of action to kill target bacterial strains.</title>
        <authorList>
            <person name="Wambui J."/>
            <person name="Stephan R."/>
            <person name="Kuipers O.P."/>
        </authorList>
    </citation>
    <scope>NUCLEOTIDE SEQUENCE [LARGE SCALE GENOMIC DNA]</scope>
    <source>
        <strain evidence="8 9">RC002</strain>
    </source>
</reference>
<dbReference type="GO" id="GO:0008483">
    <property type="term" value="F:transaminase activity"/>
    <property type="evidence" value="ECO:0007669"/>
    <property type="project" value="UniProtKB-KW"/>
</dbReference>
<feature type="domain" description="Orn/Lys/Arg decarboxylase C-terminal" evidence="7">
    <location>
        <begin position="388"/>
        <end position="456"/>
    </location>
</feature>
<gene>
    <name evidence="8" type="ORF">QOZ84_14470</name>
</gene>
<keyword evidence="9" id="KW-1185">Reference proteome</keyword>
<organism evidence="8 9">
    <name type="scientific">Romboutsia sedimentorum</name>
    <dbReference type="NCBI Taxonomy" id="1368474"/>
    <lineage>
        <taxon>Bacteria</taxon>
        <taxon>Bacillati</taxon>
        <taxon>Bacillota</taxon>
        <taxon>Clostridia</taxon>
        <taxon>Peptostreptococcales</taxon>
        <taxon>Peptostreptococcaceae</taxon>
        <taxon>Romboutsia</taxon>
    </lineage>
</organism>
<dbReference type="Gene3D" id="3.90.100.10">
    <property type="entry name" value="Orn/Lys/Arg decarboxylase, C-terminal domain"/>
    <property type="match status" value="1"/>
</dbReference>
<dbReference type="InterPro" id="IPR015424">
    <property type="entry name" value="PyrdxlP-dep_Trfase"/>
</dbReference>
<dbReference type="Proteomes" id="UP001301012">
    <property type="component" value="Unassembled WGS sequence"/>
</dbReference>
<dbReference type="SUPFAM" id="SSF55904">
    <property type="entry name" value="Ornithine decarboxylase C-terminal domain"/>
    <property type="match status" value="1"/>
</dbReference>
<dbReference type="InterPro" id="IPR000310">
    <property type="entry name" value="Orn/Lys/Arg_deCO2ase_major_dom"/>
</dbReference>
<evidence type="ECO:0000256" key="3">
    <source>
        <dbReference type="ARBA" id="ARBA00022793"/>
    </source>
</evidence>
<dbReference type="Pfam" id="PF03711">
    <property type="entry name" value="OKR_DC_1_C"/>
    <property type="match status" value="1"/>
</dbReference>
<sequence length="470" mass="53054">MDTSIIDKLKEIVDTNLISFHMPGHKLGKVYDKLGYSDILKNIYKMDTTEIDGTDNLHSPDGIIKKSQERASKVFKSKHTYYLVNGSTCGIQGAIMASCLPKDKIIVNRDCHQSVINSCILGDIEPVYIRPKINIQTNIIEGIERQDVIDTIDNNLDAKAILVTYPTYYGKTYDLKKICDYAHEKNMVVIVDEAHGSHLGLSDKLPKTALEQGADIVIQSTHKTLPSFTQSSMIHIQGNRVDIDKIGQILRIIESSSPSYVLMSSLDLAVDIYESKGELLMNELLLNIDIFTNDMKDNEFIDVFNEDDKTKIFISTKKMGITGYELEKILRQKYNVQVELANYYGVLLICTIGNEIEDFNIIKKALNDISKNFHSEKTIETIQYPMSIPLKVLSPREAFYKPKKRVKIYESIGKICGEYVIPYPPGISLLSPGEIITKEIIDYILLCNEKGMNVSGIKDSSLQFIEIVVD</sequence>
<keyword evidence="8" id="KW-0032">Aminotransferase</keyword>
<dbReference type="RefSeq" id="WP_284133651.1">
    <property type="nucleotide sequence ID" value="NZ_JASKYM010000011.1"/>
</dbReference>
<keyword evidence="8" id="KW-0808">Transferase</keyword>
<evidence type="ECO:0000256" key="5">
    <source>
        <dbReference type="ARBA" id="ARBA00023239"/>
    </source>
</evidence>
<dbReference type="InterPro" id="IPR052357">
    <property type="entry name" value="Orn_Lys_Arg_decarboxylase-I"/>
</dbReference>
<dbReference type="SUPFAM" id="SSF53383">
    <property type="entry name" value="PLP-dependent transferases"/>
    <property type="match status" value="1"/>
</dbReference>
<evidence type="ECO:0000256" key="1">
    <source>
        <dbReference type="ARBA" id="ARBA00001933"/>
    </source>
</evidence>
<evidence type="ECO:0000259" key="7">
    <source>
        <dbReference type="Pfam" id="PF03711"/>
    </source>
</evidence>
<feature type="domain" description="Orn/Lys/Arg decarboxylases family 1 pyridoxal-P attachment site" evidence="6">
    <location>
        <begin position="6"/>
        <end position="307"/>
    </location>
</feature>
<evidence type="ECO:0000313" key="9">
    <source>
        <dbReference type="Proteomes" id="UP001301012"/>
    </source>
</evidence>
<evidence type="ECO:0000259" key="6">
    <source>
        <dbReference type="Pfam" id="PF01276"/>
    </source>
</evidence>
<dbReference type="Gene3D" id="3.40.640.10">
    <property type="entry name" value="Type I PLP-dependent aspartate aminotransferase-like (Major domain)"/>
    <property type="match status" value="1"/>
</dbReference>
<keyword evidence="3" id="KW-0210">Decarboxylase</keyword>
<dbReference type="InterPro" id="IPR015421">
    <property type="entry name" value="PyrdxlP-dep_Trfase_major"/>
</dbReference>
<evidence type="ECO:0000256" key="4">
    <source>
        <dbReference type="ARBA" id="ARBA00022898"/>
    </source>
</evidence>
<name>A0ABT7ECS8_9FIRM</name>
<keyword evidence="5" id="KW-0456">Lyase</keyword>
<dbReference type="EMBL" id="JASKYM010000011">
    <property type="protein sequence ID" value="MDK2564737.1"/>
    <property type="molecule type" value="Genomic_DNA"/>
</dbReference>
<protein>
    <submittedName>
        <fullName evidence="8">Aminotransferase class I/II-fold pyridoxal phosphate-dependent enzyme</fullName>
    </submittedName>
</protein>
<keyword evidence="4" id="KW-0663">Pyridoxal phosphate</keyword>